<dbReference type="PANTHER" id="PTHR43065:SF42">
    <property type="entry name" value="TWO-COMPONENT SENSOR PPRA"/>
    <property type="match status" value="1"/>
</dbReference>
<organism evidence="6 7">
    <name type="scientific">Sagittula marina</name>
    <dbReference type="NCBI Taxonomy" id="943940"/>
    <lineage>
        <taxon>Bacteria</taxon>
        <taxon>Pseudomonadati</taxon>
        <taxon>Pseudomonadota</taxon>
        <taxon>Alphaproteobacteria</taxon>
        <taxon>Rhodobacterales</taxon>
        <taxon>Roseobacteraceae</taxon>
        <taxon>Sagittula</taxon>
    </lineage>
</organism>
<feature type="transmembrane region" description="Helical" evidence="4">
    <location>
        <begin position="153"/>
        <end position="171"/>
    </location>
</feature>
<dbReference type="InterPro" id="IPR003594">
    <property type="entry name" value="HATPase_dom"/>
</dbReference>
<proteinExistence type="predicted"/>
<evidence type="ECO:0000256" key="2">
    <source>
        <dbReference type="ARBA" id="ARBA00012438"/>
    </source>
</evidence>
<dbReference type="Pfam" id="PF00512">
    <property type="entry name" value="HisKA"/>
    <property type="match status" value="1"/>
</dbReference>
<dbReference type="RefSeq" id="WP_183964528.1">
    <property type="nucleotide sequence ID" value="NZ_BAABBZ010000059.1"/>
</dbReference>
<feature type="transmembrane region" description="Helical" evidence="4">
    <location>
        <begin position="120"/>
        <end position="141"/>
    </location>
</feature>
<keyword evidence="3" id="KW-0597">Phosphoprotein</keyword>
<keyword evidence="6" id="KW-0418">Kinase</keyword>
<dbReference type="SUPFAM" id="SSF55874">
    <property type="entry name" value="ATPase domain of HSP90 chaperone/DNA topoisomerase II/histidine kinase"/>
    <property type="match status" value="1"/>
</dbReference>
<comment type="catalytic activity">
    <reaction evidence="1">
        <text>ATP + protein L-histidine = ADP + protein N-phospho-L-histidine.</text>
        <dbReference type="EC" id="2.7.13.3"/>
    </reaction>
</comment>
<dbReference type="Gene3D" id="1.10.287.130">
    <property type="match status" value="1"/>
</dbReference>
<keyword evidence="4" id="KW-0472">Membrane</keyword>
<comment type="caution">
    <text evidence="6">The sequence shown here is derived from an EMBL/GenBank/DDBJ whole genome shotgun (WGS) entry which is preliminary data.</text>
</comment>
<evidence type="ECO:0000313" key="7">
    <source>
        <dbReference type="Proteomes" id="UP000541426"/>
    </source>
</evidence>
<dbReference type="SMART" id="SM00388">
    <property type="entry name" value="HisKA"/>
    <property type="match status" value="1"/>
</dbReference>
<dbReference type="InterPro" id="IPR036097">
    <property type="entry name" value="HisK_dim/P_sf"/>
</dbReference>
<dbReference type="Proteomes" id="UP000541426">
    <property type="component" value="Unassembled WGS sequence"/>
</dbReference>
<feature type="transmembrane region" description="Helical" evidence="4">
    <location>
        <begin position="13"/>
        <end position="31"/>
    </location>
</feature>
<evidence type="ECO:0000259" key="5">
    <source>
        <dbReference type="PROSITE" id="PS50109"/>
    </source>
</evidence>
<dbReference type="PRINTS" id="PR00344">
    <property type="entry name" value="BCTRLSENSOR"/>
</dbReference>
<protein>
    <recommendedName>
        <fullName evidence="2">histidine kinase</fullName>
        <ecNumber evidence="2">2.7.13.3</ecNumber>
    </recommendedName>
</protein>
<feature type="transmembrane region" description="Helical" evidence="4">
    <location>
        <begin position="37"/>
        <end position="54"/>
    </location>
</feature>
<dbReference type="GO" id="GO:0000155">
    <property type="term" value="F:phosphorelay sensor kinase activity"/>
    <property type="evidence" value="ECO:0007669"/>
    <property type="project" value="InterPro"/>
</dbReference>
<dbReference type="SUPFAM" id="SSF47384">
    <property type="entry name" value="Homodimeric domain of signal transducing histidine kinase"/>
    <property type="match status" value="1"/>
</dbReference>
<dbReference type="PANTHER" id="PTHR43065">
    <property type="entry name" value="SENSOR HISTIDINE KINASE"/>
    <property type="match status" value="1"/>
</dbReference>
<feature type="transmembrane region" description="Helical" evidence="4">
    <location>
        <begin position="66"/>
        <end position="89"/>
    </location>
</feature>
<dbReference type="EMBL" id="JACIEJ010000003">
    <property type="protein sequence ID" value="MBB3985195.1"/>
    <property type="molecule type" value="Genomic_DNA"/>
</dbReference>
<dbReference type="SMART" id="SM00387">
    <property type="entry name" value="HATPase_c"/>
    <property type="match status" value="1"/>
</dbReference>
<feature type="transmembrane region" description="Helical" evidence="4">
    <location>
        <begin position="95"/>
        <end position="113"/>
    </location>
</feature>
<dbReference type="Pfam" id="PF02518">
    <property type="entry name" value="HATPase_c"/>
    <property type="match status" value="1"/>
</dbReference>
<reference evidence="6 7" key="1">
    <citation type="submission" date="2020-08" db="EMBL/GenBank/DDBJ databases">
        <title>Genomic Encyclopedia of Type Strains, Phase IV (KMG-IV): sequencing the most valuable type-strain genomes for metagenomic binning, comparative biology and taxonomic classification.</title>
        <authorList>
            <person name="Goeker M."/>
        </authorList>
    </citation>
    <scope>NUCLEOTIDE SEQUENCE [LARGE SCALE GENOMIC DNA]</scope>
    <source>
        <strain evidence="6 7">DSM 102235</strain>
    </source>
</reference>
<gene>
    <name evidence="6" type="ORF">GGQ68_001524</name>
</gene>
<dbReference type="InterPro" id="IPR005467">
    <property type="entry name" value="His_kinase_dom"/>
</dbReference>
<dbReference type="Gene3D" id="3.30.565.10">
    <property type="entry name" value="Histidine kinase-like ATPase, C-terminal domain"/>
    <property type="match status" value="1"/>
</dbReference>
<evidence type="ECO:0000256" key="1">
    <source>
        <dbReference type="ARBA" id="ARBA00000085"/>
    </source>
</evidence>
<dbReference type="InterPro" id="IPR004358">
    <property type="entry name" value="Sig_transdc_His_kin-like_C"/>
</dbReference>
<keyword evidence="4" id="KW-0812">Transmembrane</keyword>
<evidence type="ECO:0000256" key="4">
    <source>
        <dbReference type="SAM" id="Phobius"/>
    </source>
</evidence>
<keyword evidence="4" id="KW-1133">Transmembrane helix</keyword>
<accession>A0A7W6DL17</accession>
<keyword evidence="7" id="KW-1185">Reference proteome</keyword>
<evidence type="ECO:0000256" key="3">
    <source>
        <dbReference type="ARBA" id="ARBA00022553"/>
    </source>
</evidence>
<keyword evidence="6" id="KW-0808">Transferase</keyword>
<evidence type="ECO:0000313" key="6">
    <source>
        <dbReference type="EMBL" id="MBB3985195.1"/>
    </source>
</evidence>
<dbReference type="CDD" id="cd00082">
    <property type="entry name" value="HisKA"/>
    <property type="match status" value="1"/>
</dbReference>
<dbReference type="PROSITE" id="PS50109">
    <property type="entry name" value="HIS_KIN"/>
    <property type="match status" value="1"/>
</dbReference>
<dbReference type="EC" id="2.7.13.3" evidence="2"/>
<name>A0A7W6DL17_9RHOB</name>
<sequence>MIRAQHILRRRELIFRGFSLFIACLTLFLVFGMGETLIWFVGRMVIYLPFMWVAARLPDRLTGWRLIGLVIWILVDTLSYTLMAVWLWYLDDRVLDLFAMAIIVTAMLSVSWVRAESALLWVCDSISIAVTVMLVPIIYYLQGGGLIETIMGFGVFALVLVYFVMANFSVWRARKETRQAQGLEVARAKRDAVGKLAGGMAHDFNNLLTVVLGNLELARLTTKPGDRAEYIAEAERSAKRGAEMIKQLLAFSRKARLETRTVDVAEIFDGVTPLISNVLGPQHRMICAPVPKGLPKIRVDTGKVQSVLLELFLNARDAMPRGGDIRLEAMETTALDIPTVSLSVQDTGEGIAADRLSLVCDPFYSTRNKATGLGLSMVRGIVEQSGGRLDITSEPGQGTCVTLHFAAATQAVGTLPSEASKLGPHRAAHRLR</sequence>
<feature type="domain" description="Histidine kinase" evidence="5">
    <location>
        <begin position="199"/>
        <end position="409"/>
    </location>
</feature>
<dbReference type="AlphaFoldDB" id="A0A7W6DL17"/>
<dbReference type="InterPro" id="IPR003661">
    <property type="entry name" value="HisK_dim/P_dom"/>
</dbReference>
<dbReference type="InterPro" id="IPR036890">
    <property type="entry name" value="HATPase_C_sf"/>
</dbReference>